<accession>A0A2A2TG17</accession>
<dbReference type="Pfam" id="PF19458">
    <property type="entry name" value="DUF5995"/>
    <property type="match status" value="1"/>
</dbReference>
<dbReference type="AlphaFoldDB" id="A0A2A2TG17"/>
<dbReference type="RefSeq" id="WP_095723008.1">
    <property type="nucleotide sequence ID" value="NZ_NTFS01000211.1"/>
</dbReference>
<dbReference type="EMBL" id="NTFS01000211">
    <property type="protein sequence ID" value="PAX52684.1"/>
    <property type="molecule type" value="Genomic_DNA"/>
</dbReference>
<reference evidence="1 2" key="1">
    <citation type="submission" date="2017-08" db="EMBL/GenBank/DDBJ databases">
        <title>Draft genome sequence of filamentous cyanobacterium Calothrix elsteri CCALA 953.</title>
        <authorList>
            <person name="Gagunashvili A.N."/>
            <person name="Elster J."/>
            <person name="Andresson O.S."/>
        </authorList>
    </citation>
    <scope>NUCLEOTIDE SEQUENCE [LARGE SCALE GENOMIC DNA]</scope>
    <source>
        <strain evidence="1 2">CCALA 953</strain>
    </source>
</reference>
<dbReference type="InterPro" id="IPR046037">
    <property type="entry name" value="DUF5995"/>
</dbReference>
<sequence>MLTTNIDEVIKTLDLMIAEAASKSDSPGETLRDKRSLTPRAYRIGLFAALYRQVTLKIRIGMESNHFDDCDRMNRFAAKFANRYFIALDTYRSGGKPTKSWKVAFEAASQPDFIILQHLLLGINAHINLDLGIVAAEICPGEELQSFAGDFEKINNTIADLLNPNQEVVSQFSPLLEILDKVGGITDEAIVSFSIKKARQQAWNHAQILALQTTEQQQSTIISLDQKVAFLGRIIASPSRIIDKAIEIVKSSESNDIPVIIDALNRIVYF</sequence>
<organism evidence="1 2">
    <name type="scientific">Brunnivagina elsteri CCALA 953</name>
    <dbReference type="NCBI Taxonomy" id="987040"/>
    <lineage>
        <taxon>Bacteria</taxon>
        <taxon>Bacillati</taxon>
        <taxon>Cyanobacteriota</taxon>
        <taxon>Cyanophyceae</taxon>
        <taxon>Nostocales</taxon>
        <taxon>Calotrichaceae</taxon>
        <taxon>Brunnivagina</taxon>
    </lineage>
</organism>
<protein>
    <submittedName>
        <fullName evidence="1">Uncharacterized protein</fullName>
    </submittedName>
</protein>
<dbReference type="OrthoDB" id="583431at2"/>
<dbReference type="Proteomes" id="UP000218238">
    <property type="component" value="Unassembled WGS sequence"/>
</dbReference>
<evidence type="ECO:0000313" key="1">
    <source>
        <dbReference type="EMBL" id="PAX52684.1"/>
    </source>
</evidence>
<name>A0A2A2TG17_9CYAN</name>
<keyword evidence="2" id="KW-1185">Reference proteome</keyword>
<evidence type="ECO:0000313" key="2">
    <source>
        <dbReference type="Proteomes" id="UP000218238"/>
    </source>
</evidence>
<gene>
    <name evidence="1" type="ORF">CK510_17975</name>
</gene>
<proteinExistence type="predicted"/>
<comment type="caution">
    <text evidence="1">The sequence shown here is derived from an EMBL/GenBank/DDBJ whole genome shotgun (WGS) entry which is preliminary data.</text>
</comment>